<evidence type="ECO:0000256" key="1">
    <source>
        <dbReference type="ARBA" id="ARBA00004418"/>
    </source>
</evidence>
<accession>A0A1I6IKK0</accession>
<dbReference type="AlphaFoldDB" id="A0A1I6IKK0"/>
<dbReference type="STRING" id="555875.SAMN04488124_3335"/>
<name>A0A1I6IKK0_9EURY</name>
<dbReference type="InterPro" id="IPR031680">
    <property type="entry name" value="Hepar_II_III_N"/>
</dbReference>
<keyword evidence="2" id="KW-0732">Signal</keyword>
<feature type="domain" description="Heparin-sulfate lyase N-terminal" evidence="6">
    <location>
        <begin position="102"/>
        <end position="354"/>
    </location>
</feature>
<evidence type="ECO:0000259" key="6">
    <source>
        <dbReference type="Pfam" id="PF16889"/>
    </source>
</evidence>
<dbReference type="InterPro" id="IPR008929">
    <property type="entry name" value="Chondroitin_lyas"/>
</dbReference>
<keyword evidence="8" id="KW-1185">Reference proteome</keyword>
<comment type="subcellular location">
    <subcellularLocation>
        <location evidence="1">Periplasm</location>
    </subcellularLocation>
</comment>
<dbReference type="Pfam" id="PF07940">
    <property type="entry name" value="Hepar_II_III_C"/>
    <property type="match status" value="1"/>
</dbReference>
<dbReference type="InterPro" id="IPR012480">
    <property type="entry name" value="Hepar_II_III_C"/>
</dbReference>
<evidence type="ECO:0000256" key="3">
    <source>
        <dbReference type="ARBA" id="ARBA00022764"/>
    </source>
</evidence>
<keyword evidence="4" id="KW-0456">Lyase</keyword>
<dbReference type="EMBL" id="FOYS01000006">
    <property type="protein sequence ID" value="SFR67228.1"/>
    <property type="molecule type" value="Genomic_DNA"/>
</dbReference>
<dbReference type="Gene3D" id="1.50.10.100">
    <property type="entry name" value="Chondroitin AC/alginate lyase"/>
    <property type="match status" value="1"/>
</dbReference>
<organism evidence="7 8">
    <name type="scientific">Halogeometricum limi</name>
    <dbReference type="NCBI Taxonomy" id="555875"/>
    <lineage>
        <taxon>Archaea</taxon>
        <taxon>Methanobacteriati</taxon>
        <taxon>Methanobacteriota</taxon>
        <taxon>Stenosarchaea group</taxon>
        <taxon>Halobacteria</taxon>
        <taxon>Halobacteriales</taxon>
        <taxon>Haloferacaceae</taxon>
        <taxon>Halogeometricum</taxon>
    </lineage>
</organism>
<dbReference type="SUPFAM" id="SSF48230">
    <property type="entry name" value="Chondroitin AC/alginate lyase"/>
    <property type="match status" value="1"/>
</dbReference>
<feature type="domain" description="Heparinase II/III-like C-terminal" evidence="5">
    <location>
        <begin position="368"/>
        <end position="595"/>
    </location>
</feature>
<dbReference type="Gene3D" id="2.70.98.70">
    <property type="match status" value="1"/>
</dbReference>
<dbReference type="Pfam" id="PF16889">
    <property type="entry name" value="Hepar_II_III_N"/>
    <property type="match status" value="1"/>
</dbReference>
<gene>
    <name evidence="7" type="ORF">SAMN04488124_3335</name>
</gene>
<dbReference type="GO" id="GO:0016829">
    <property type="term" value="F:lyase activity"/>
    <property type="evidence" value="ECO:0007669"/>
    <property type="project" value="UniProtKB-KW"/>
</dbReference>
<dbReference type="Proteomes" id="UP000243250">
    <property type="component" value="Unassembled WGS sequence"/>
</dbReference>
<evidence type="ECO:0000313" key="8">
    <source>
        <dbReference type="Proteomes" id="UP000243250"/>
    </source>
</evidence>
<reference evidence="8" key="1">
    <citation type="submission" date="2016-10" db="EMBL/GenBank/DDBJ databases">
        <authorList>
            <person name="Varghese N."/>
            <person name="Submissions S."/>
        </authorList>
    </citation>
    <scope>NUCLEOTIDE SEQUENCE [LARGE SCALE GENOMIC DNA]</scope>
    <source>
        <strain evidence="8">CGMCC 1.8711</strain>
    </source>
</reference>
<dbReference type="GO" id="GO:0042597">
    <property type="term" value="C:periplasmic space"/>
    <property type="evidence" value="ECO:0007669"/>
    <property type="project" value="UniProtKB-SubCell"/>
</dbReference>
<evidence type="ECO:0000256" key="2">
    <source>
        <dbReference type="ARBA" id="ARBA00022729"/>
    </source>
</evidence>
<evidence type="ECO:0000313" key="7">
    <source>
        <dbReference type="EMBL" id="SFR67228.1"/>
    </source>
</evidence>
<evidence type="ECO:0000256" key="4">
    <source>
        <dbReference type="ARBA" id="ARBA00023239"/>
    </source>
</evidence>
<proteinExistence type="predicted"/>
<dbReference type="PANTHER" id="PTHR39210">
    <property type="entry name" value="HEPARIN-SULFATE LYASE"/>
    <property type="match status" value="1"/>
</dbReference>
<protein>
    <submittedName>
        <fullName evidence="7">Uncharacterized conserved protein, heparinase superfamily</fullName>
    </submittedName>
</protein>
<evidence type="ECO:0000259" key="5">
    <source>
        <dbReference type="Pfam" id="PF07940"/>
    </source>
</evidence>
<keyword evidence="3" id="KW-0574">Periplasm</keyword>
<dbReference type="PANTHER" id="PTHR39210:SF1">
    <property type="entry name" value="HEPARIN-SULFATE LYASE"/>
    <property type="match status" value="1"/>
</dbReference>
<sequence length="638" mass="70821">MTDADSRLAGFLDPETAPLLFHTATNMRLRQLAGVADRKVRHAVVPRLPVDFDARYERRMPESVSCTPGPLRANTAVLRRSLSASDRSEMRAFADAAASGDVTFLDRTVRVEGDDGVDWHSEAVYEPPALWALKFHGFEFLRPAYLGYDDAADCPATTETFPRWLGDWLSDEETNIGTHAYLRRAWTPHSVSFRLLNLARYYAWVRADERHPELADTLHRLLYRNASFLANHVEHDIGGNHLIENAIALLVAGLLVDDVGDAWVEEGVSVLTDAASQFTSDGGHFELSPMYHVLTLTRYLTALDLLRRYGRSPPEAIERVAAEGTKFLRAMEPPDDQLPLLNDSVHGESLSLRACLRYASAVGVDPGPSETTALPASGYYWLGRGEDALLVDAGGIGPPHLPAHSHNDQFSVLAWVDGQRLFTDTGTYEYAPTSNRQYARSVAAHNTVQYGDVEPVAIGGSYLMGRRFEPTVRYDARGGTSVFDGAYERVGRSHEAYGHRRRIYADDDDGWWFVWDDVNANGSRPVRSRLHVDPAVTVEKSETSERFELGTGDGTGPLAYLYPLEAETATVETSPYFPEFLTEVTRQKLTLQSSGPNASFGFVLSKRPYDAVSVDRDGTELRGLRLDDAERSLPGERP</sequence>
<dbReference type="RefSeq" id="WP_245758403.1">
    <property type="nucleotide sequence ID" value="NZ_FOYS01000006.1"/>
</dbReference>